<dbReference type="EMBL" id="MU865641">
    <property type="protein sequence ID" value="KAK4220784.1"/>
    <property type="molecule type" value="Genomic_DNA"/>
</dbReference>
<sequence>MTPPLYQQVPLVNDQADIRLLTLFPAKTETDPVICQLSAVTLAQVENKYEALSYQWFGPQSSQILVNDIEILVGTSLFDALVALRLGDRPRTLWADALCIDQQSSAYEGEKCHQIRLMRSIYQNAARTVAWVGKAKTSDAGTHSLHELMDIIAEAVDKVESDEKIGEQLALNGVYHLSKEEMKTFGIPDPDDDDRYSALADLLDRPWWKRVWVIQEATLAKKTIIHCGPHKFYMTDLFEMLAFAWSALNAKQLMDIGTHSRHFAAQAEKQKRGHRDTLLSLAIMASPSEATLPHDKLYGLCGLARDVGPGKLNITFDYSTPFGDVYTDFARSVLLTSGNLDIFCALSARVTTADRSIPSWVPDWRSEAFAPFTLIYQRTGQRDSYDRGMILFLATSASTSKLRFDSSGKSLCLEGFTLDDIVCLGEPSKDGESEAEGRHVLLNWRNKIARCTTRWRYKPTDQRMVDVFYHTITMGNVERYLDNPLQEYRRFDRALRKKSKSLRDVMGSFFYAGRFMANRRMARTRDGYLCLVPQTAAVGDEIALFTGGALPLVVRKTTSDSWQMIGDTYVHGIMMGEAYDEAKCKPFWFN</sequence>
<dbReference type="Pfam" id="PF26639">
    <property type="entry name" value="Het-6_barrel"/>
    <property type="match status" value="1"/>
</dbReference>
<reference evidence="2" key="1">
    <citation type="journal article" date="2023" name="Mol. Phylogenet. Evol.">
        <title>Genome-scale phylogeny and comparative genomics of the fungal order Sordariales.</title>
        <authorList>
            <person name="Hensen N."/>
            <person name="Bonometti L."/>
            <person name="Westerberg I."/>
            <person name="Brannstrom I.O."/>
            <person name="Guillou S."/>
            <person name="Cros-Aarteil S."/>
            <person name="Calhoun S."/>
            <person name="Haridas S."/>
            <person name="Kuo A."/>
            <person name="Mondo S."/>
            <person name="Pangilinan J."/>
            <person name="Riley R."/>
            <person name="LaButti K."/>
            <person name="Andreopoulos B."/>
            <person name="Lipzen A."/>
            <person name="Chen C."/>
            <person name="Yan M."/>
            <person name="Daum C."/>
            <person name="Ng V."/>
            <person name="Clum A."/>
            <person name="Steindorff A."/>
            <person name="Ohm R.A."/>
            <person name="Martin F."/>
            <person name="Silar P."/>
            <person name="Natvig D.O."/>
            <person name="Lalanne C."/>
            <person name="Gautier V."/>
            <person name="Ament-Velasquez S.L."/>
            <person name="Kruys A."/>
            <person name="Hutchinson M.I."/>
            <person name="Powell A.J."/>
            <person name="Barry K."/>
            <person name="Miller A.N."/>
            <person name="Grigoriev I.V."/>
            <person name="Debuchy R."/>
            <person name="Gladieux P."/>
            <person name="Hiltunen Thoren M."/>
            <person name="Johannesson H."/>
        </authorList>
    </citation>
    <scope>NUCLEOTIDE SEQUENCE</scope>
    <source>
        <strain evidence="2">CBS 990.96</strain>
    </source>
</reference>
<evidence type="ECO:0000313" key="2">
    <source>
        <dbReference type="EMBL" id="KAK4220784.1"/>
    </source>
</evidence>
<evidence type="ECO:0000313" key="3">
    <source>
        <dbReference type="Proteomes" id="UP001301958"/>
    </source>
</evidence>
<reference evidence="2" key="2">
    <citation type="submission" date="2023-05" db="EMBL/GenBank/DDBJ databases">
        <authorList>
            <consortium name="Lawrence Berkeley National Laboratory"/>
            <person name="Steindorff A."/>
            <person name="Hensen N."/>
            <person name="Bonometti L."/>
            <person name="Westerberg I."/>
            <person name="Brannstrom I.O."/>
            <person name="Guillou S."/>
            <person name="Cros-Aarteil S."/>
            <person name="Calhoun S."/>
            <person name="Haridas S."/>
            <person name="Kuo A."/>
            <person name="Mondo S."/>
            <person name="Pangilinan J."/>
            <person name="Riley R."/>
            <person name="Labutti K."/>
            <person name="Andreopoulos B."/>
            <person name="Lipzen A."/>
            <person name="Chen C."/>
            <person name="Yanf M."/>
            <person name="Daum C."/>
            <person name="Ng V."/>
            <person name="Clum A."/>
            <person name="Ohm R."/>
            <person name="Martin F."/>
            <person name="Silar P."/>
            <person name="Natvig D."/>
            <person name="Lalanne C."/>
            <person name="Gautier V."/>
            <person name="Ament-Velasquez S.L."/>
            <person name="Kruys A."/>
            <person name="Hutchinson M.I."/>
            <person name="Powell A.J."/>
            <person name="Barry K."/>
            <person name="Miller A.N."/>
            <person name="Grigoriev I.V."/>
            <person name="Debuchy R."/>
            <person name="Gladieux P."/>
            <person name="Thoren M.H."/>
            <person name="Johannesson H."/>
        </authorList>
    </citation>
    <scope>NUCLEOTIDE SEQUENCE</scope>
    <source>
        <strain evidence="2">CBS 990.96</strain>
    </source>
</reference>
<dbReference type="InterPro" id="IPR010730">
    <property type="entry name" value="HET"/>
</dbReference>
<feature type="domain" description="Heterokaryon incompatibility" evidence="1">
    <location>
        <begin position="49"/>
        <end position="216"/>
    </location>
</feature>
<dbReference type="PANTHER" id="PTHR24148">
    <property type="entry name" value="ANKYRIN REPEAT DOMAIN-CONTAINING PROTEIN 39 HOMOLOG-RELATED"/>
    <property type="match status" value="1"/>
</dbReference>
<proteinExistence type="predicted"/>
<name>A0AAN6YKJ7_9PEZI</name>
<organism evidence="2 3">
    <name type="scientific">Podospora fimiseda</name>
    <dbReference type="NCBI Taxonomy" id="252190"/>
    <lineage>
        <taxon>Eukaryota</taxon>
        <taxon>Fungi</taxon>
        <taxon>Dikarya</taxon>
        <taxon>Ascomycota</taxon>
        <taxon>Pezizomycotina</taxon>
        <taxon>Sordariomycetes</taxon>
        <taxon>Sordariomycetidae</taxon>
        <taxon>Sordariales</taxon>
        <taxon>Podosporaceae</taxon>
        <taxon>Podospora</taxon>
    </lineage>
</organism>
<protein>
    <submittedName>
        <fullName evidence="2">Heterokaryon incompatibility protein-domain-containing protein</fullName>
    </submittedName>
</protein>
<accession>A0AAN6YKJ7</accession>
<dbReference type="Pfam" id="PF06985">
    <property type="entry name" value="HET"/>
    <property type="match status" value="1"/>
</dbReference>
<comment type="caution">
    <text evidence="2">The sequence shown here is derived from an EMBL/GenBank/DDBJ whole genome shotgun (WGS) entry which is preliminary data.</text>
</comment>
<keyword evidence="3" id="KW-1185">Reference proteome</keyword>
<dbReference type="InterPro" id="IPR052895">
    <property type="entry name" value="HetReg/Transcr_Mod"/>
</dbReference>
<dbReference type="Proteomes" id="UP001301958">
    <property type="component" value="Unassembled WGS sequence"/>
</dbReference>
<evidence type="ECO:0000259" key="1">
    <source>
        <dbReference type="Pfam" id="PF06985"/>
    </source>
</evidence>
<gene>
    <name evidence="2" type="ORF">QBC38DRAFT_404425</name>
</gene>
<dbReference type="AlphaFoldDB" id="A0AAN6YKJ7"/>
<dbReference type="PANTHER" id="PTHR24148:SF64">
    <property type="entry name" value="HETEROKARYON INCOMPATIBILITY DOMAIN-CONTAINING PROTEIN"/>
    <property type="match status" value="1"/>
</dbReference>